<comment type="subcellular location">
    <subcellularLocation>
        <location evidence="2 12">Cell inner membrane</location>
        <topology evidence="2 12">Single-pass membrane protein</topology>
    </subcellularLocation>
</comment>
<dbReference type="Proteomes" id="UP001166585">
    <property type="component" value="Unassembled WGS sequence"/>
</dbReference>
<evidence type="ECO:0000256" key="5">
    <source>
        <dbReference type="ARBA" id="ARBA00022448"/>
    </source>
</evidence>
<accession>A0ABS5R983</accession>
<keyword evidence="7 12" id="KW-0997">Cell inner membrane</keyword>
<evidence type="ECO:0000256" key="11">
    <source>
        <dbReference type="ARBA" id="ARBA00023136"/>
    </source>
</evidence>
<comment type="similarity">
    <text evidence="3 12">Belongs to the CcmD/CycX/HelD family.</text>
</comment>
<keyword evidence="6 12" id="KW-1003">Cell membrane</keyword>
<comment type="function">
    <text evidence="1 12">Required for the export of heme to the periplasm for the biogenesis of c-type cytochromes.</text>
</comment>
<reference evidence="13" key="1">
    <citation type="submission" date="2021-05" db="EMBL/GenBank/DDBJ databases">
        <authorList>
            <person name="Sun Q."/>
            <person name="Inoue M."/>
        </authorList>
    </citation>
    <scope>NUCLEOTIDE SEQUENCE</scope>
    <source>
        <strain evidence="13">VKM B-3255</strain>
    </source>
</reference>
<dbReference type="RefSeq" id="WP_213756104.1">
    <property type="nucleotide sequence ID" value="NZ_JAHCQH010000018.1"/>
</dbReference>
<evidence type="ECO:0000256" key="8">
    <source>
        <dbReference type="ARBA" id="ARBA00022692"/>
    </source>
</evidence>
<dbReference type="Pfam" id="PF04995">
    <property type="entry name" value="CcmD"/>
    <property type="match status" value="1"/>
</dbReference>
<proteinExistence type="inferred from homology"/>
<evidence type="ECO:0000256" key="4">
    <source>
        <dbReference type="ARBA" id="ARBA00016461"/>
    </source>
</evidence>
<keyword evidence="11 12" id="KW-0472">Membrane</keyword>
<keyword evidence="10 12" id="KW-1133">Transmembrane helix</keyword>
<evidence type="ECO:0000256" key="3">
    <source>
        <dbReference type="ARBA" id="ARBA00008741"/>
    </source>
</evidence>
<evidence type="ECO:0000256" key="10">
    <source>
        <dbReference type="ARBA" id="ARBA00022989"/>
    </source>
</evidence>
<name>A0ABS5R983_9HYPH</name>
<protein>
    <recommendedName>
        <fullName evidence="4 12">Heme exporter protein D</fullName>
    </recommendedName>
</protein>
<dbReference type="InterPro" id="IPR007078">
    <property type="entry name" value="Haem_export_protD_CcmD"/>
</dbReference>
<evidence type="ECO:0000256" key="12">
    <source>
        <dbReference type="RuleBase" id="RU363101"/>
    </source>
</evidence>
<gene>
    <name evidence="13" type="primary">ccmD</name>
    <name evidence="13" type="ORF">KIP89_14050</name>
</gene>
<evidence type="ECO:0000313" key="14">
    <source>
        <dbReference type="Proteomes" id="UP001166585"/>
    </source>
</evidence>
<keyword evidence="8 12" id="KW-0812">Transmembrane</keyword>
<keyword evidence="14" id="KW-1185">Reference proteome</keyword>
<evidence type="ECO:0000256" key="6">
    <source>
        <dbReference type="ARBA" id="ARBA00022475"/>
    </source>
</evidence>
<comment type="caution">
    <text evidence="13">The sequence shown here is derived from an EMBL/GenBank/DDBJ whole genome shotgun (WGS) entry which is preliminary data.</text>
</comment>
<sequence length="56" mass="6045">MLGEHGFFILASYGVSALVLGALALSIVLDGRSVRRQLAEMDQRGIRRRSAGRDAS</sequence>
<feature type="transmembrane region" description="Helical" evidence="12">
    <location>
        <begin position="6"/>
        <end position="29"/>
    </location>
</feature>
<dbReference type="NCBIfam" id="TIGR03141">
    <property type="entry name" value="cytochro_ccmD"/>
    <property type="match status" value="1"/>
</dbReference>
<evidence type="ECO:0000256" key="9">
    <source>
        <dbReference type="ARBA" id="ARBA00022748"/>
    </source>
</evidence>
<evidence type="ECO:0000256" key="2">
    <source>
        <dbReference type="ARBA" id="ARBA00004377"/>
    </source>
</evidence>
<evidence type="ECO:0000256" key="1">
    <source>
        <dbReference type="ARBA" id="ARBA00002442"/>
    </source>
</evidence>
<evidence type="ECO:0000313" key="13">
    <source>
        <dbReference type="EMBL" id="MBS9478233.1"/>
    </source>
</evidence>
<keyword evidence="5 12" id="KW-0813">Transport</keyword>
<dbReference type="EMBL" id="JAHCQH010000018">
    <property type="protein sequence ID" value="MBS9478233.1"/>
    <property type="molecule type" value="Genomic_DNA"/>
</dbReference>
<keyword evidence="9 12" id="KW-0201">Cytochrome c-type biogenesis</keyword>
<evidence type="ECO:0000256" key="7">
    <source>
        <dbReference type="ARBA" id="ARBA00022519"/>
    </source>
</evidence>
<organism evidence="13 14">
    <name type="scientific">Ancylobacter radicis</name>
    <dbReference type="NCBI Taxonomy" id="2836179"/>
    <lineage>
        <taxon>Bacteria</taxon>
        <taxon>Pseudomonadati</taxon>
        <taxon>Pseudomonadota</taxon>
        <taxon>Alphaproteobacteria</taxon>
        <taxon>Hyphomicrobiales</taxon>
        <taxon>Xanthobacteraceae</taxon>
        <taxon>Ancylobacter</taxon>
    </lineage>
</organism>